<sequence length="120" mass="13798">MAKKKSSFYHVRWNRCGLNVERAAEVLGVTVDDVLSFDRDGHYLAERYLLLWDRKHVNLPGWDGWLFSRGVLRYKSQQWQPSSILASRDQSAEINRLNLHIETLSGGRGLCSALRLALRG</sequence>
<evidence type="ECO:0000313" key="2">
    <source>
        <dbReference type="Proteomes" id="UP000641152"/>
    </source>
</evidence>
<comment type="caution">
    <text evidence="1">The sequence shown here is derived from an EMBL/GenBank/DDBJ whole genome shotgun (WGS) entry which is preliminary data.</text>
</comment>
<evidence type="ECO:0000313" key="1">
    <source>
        <dbReference type="EMBL" id="MBD9362720.1"/>
    </source>
</evidence>
<proteinExistence type="predicted"/>
<reference evidence="1 2" key="1">
    <citation type="submission" date="2020-09" db="EMBL/GenBank/DDBJ databases">
        <title>Methylomonas albis sp. nov. and Methylomonas fluvii sp. nov.: Two cold-adapted methanotrophs from the River Elbe and an amended description of Methylovulum psychrotolerans strain Eb1.</title>
        <authorList>
            <person name="Bussmann I.K."/>
            <person name="Klings K.-W."/>
            <person name="Warnstedt J."/>
            <person name="Hoppert M."/>
            <person name="Saborowski A."/>
            <person name="Horn F."/>
            <person name="Liebner S."/>
        </authorList>
    </citation>
    <scope>NUCLEOTIDE SEQUENCE [LARGE SCALE GENOMIC DNA]</scope>
    <source>
        <strain evidence="1 2">EbB</strain>
    </source>
</reference>
<keyword evidence="2" id="KW-1185">Reference proteome</keyword>
<accession>A0ABR9DI54</accession>
<organism evidence="1 2">
    <name type="scientific">Methylomonas fluvii</name>
    <dbReference type="NCBI Taxonomy" id="1854564"/>
    <lineage>
        <taxon>Bacteria</taxon>
        <taxon>Pseudomonadati</taxon>
        <taxon>Pseudomonadota</taxon>
        <taxon>Gammaproteobacteria</taxon>
        <taxon>Methylococcales</taxon>
        <taxon>Methylococcaceae</taxon>
        <taxon>Methylomonas</taxon>
    </lineage>
</organism>
<gene>
    <name evidence="1" type="ORF">EBB_19855</name>
</gene>
<dbReference type="EMBL" id="JACXST010000003">
    <property type="protein sequence ID" value="MBD9362720.1"/>
    <property type="molecule type" value="Genomic_DNA"/>
</dbReference>
<dbReference type="RefSeq" id="WP_192395471.1">
    <property type="nucleotide sequence ID" value="NZ_CAJHIU010000003.1"/>
</dbReference>
<protein>
    <submittedName>
        <fullName evidence="1">Uncharacterized protein</fullName>
    </submittedName>
</protein>
<name>A0ABR9DI54_9GAMM</name>
<dbReference type="Proteomes" id="UP000641152">
    <property type="component" value="Unassembled WGS sequence"/>
</dbReference>